<sequence length="46" mass="4760">MGQAASVGGVGGVGGYGRNLSPPHSLISPVPNPQSHSIKFCFFIYQ</sequence>
<accession>A0ABR8KJ73</accession>
<dbReference type="Proteomes" id="UP000637383">
    <property type="component" value="Unassembled WGS sequence"/>
</dbReference>
<keyword evidence="2" id="KW-1185">Reference proteome</keyword>
<organism evidence="1 2">
    <name type="scientific">Nostoc paludosum FACHB-159</name>
    <dbReference type="NCBI Taxonomy" id="2692908"/>
    <lineage>
        <taxon>Bacteria</taxon>
        <taxon>Bacillati</taxon>
        <taxon>Cyanobacteriota</taxon>
        <taxon>Cyanophyceae</taxon>
        <taxon>Nostocales</taxon>
        <taxon>Nostocaceae</taxon>
        <taxon>Nostoc</taxon>
    </lineage>
</organism>
<comment type="caution">
    <text evidence="1">The sequence shown here is derived from an EMBL/GenBank/DDBJ whole genome shotgun (WGS) entry which is preliminary data.</text>
</comment>
<name>A0ABR8KJ73_9NOSO</name>
<evidence type="ECO:0000313" key="2">
    <source>
        <dbReference type="Proteomes" id="UP000637383"/>
    </source>
</evidence>
<evidence type="ECO:0000313" key="1">
    <source>
        <dbReference type="EMBL" id="MBD2738851.1"/>
    </source>
</evidence>
<dbReference type="EMBL" id="JACJTU010000060">
    <property type="protein sequence ID" value="MBD2738851.1"/>
    <property type="molecule type" value="Genomic_DNA"/>
</dbReference>
<gene>
    <name evidence="1" type="ORF">H6H03_34120</name>
</gene>
<proteinExistence type="predicted"/>
<reference evidence="1 2" key="1">
    <citation type="journal article" date="2020" name="ISME J.">
        <title>Comparative genomics reveals insights into cyanobacterial evolution and habitat adaptation.</title>
        <authorList>
            <person name="Chen M.Y."/>
            <person name="Teng W.K."/>
            <person name="Zhao L."/>
            <person name="Hu C.X."/>
            <person name="Zhou Y.K."/>
            <person name="Han B.P."/>
            <person name="Song L.R."/>
            <person name="Shu W.S."/>
        </authorList>
    </citation>
    <scope>NUCLEOTIDE SEQUENCE [LARGE SCALE GENOMIC DNA]</scope>
    <source>
        <strain evidence="1 2">FACHB-159</strain>
    </source>
</reference>
<dbReference type="RefSeq" id="WP_190959375.1">
    <property type="nucleotide sequence ID" value="NZ_JACJTU010000060.1"/>
</dbReference>
<protein>
    <submittedName>
        <fullName evidence="1">Uncharacterized protein</fullName>
    </submittedName>
</protein>